<dbReference type="AlphaFoldDB" id="A6K612"/>
<reference evidence="3" key="1">
    <citation type="submission" date="2005-09" db="EMBL/GenBank/DDBJ databases">
        <authorList>
            <person name="Mural R.J."/>
            <person name="Li P.W."/>
            <person name="Adams M.D."/>
            <person name="Amanatides P.G."/>
            <person name="Baden-Tillson H."/>
            <person name="Barnstead M."/>
            <person name="Chin S.H."/>
            <person name="Dew I."/>
            <person name="Evans C.A."/>
            <person name="Ferriera S."/>
            <person name="Flanigan M."/>
            <person name="Fosler C."/>
            <person name="Glodek A."/>
            <person name="Gu Z."/>
            <person name="Holt R.A."/>
            <person name="Jennings D."/>
            <person name="Kraft C.L."/>
            <person name="Lu F."/>
            <person name="Nguyen T."/>
            <person name="Nusskern D.R."/>
            <person name="Pfannkoch C.M."/>
            <person name="Sitter C."/>
            <person name="Sutton G.G."/>
            <person name="Venter J.C."/>
            <person name="Wang Z."/>
            <person name="Woodage T."/>
            <person name="Zheng X.H."/>
            <person name="Zhong F."/>
        </authorList>
    </citation>
    <scope>NUCLEOTIDE SEQUENCE [LARGE SCALE GENOMIC DNA]</scope>
    <source>
        <strain>BN</strain>
        <strain evidence="3">Sprague-Dawley</strain>
    </source>
</reference>
<protein>
    <submittedName>
        <fullName evidence="2">RCG37930</fullName>
    </submittedName>
</protein>
<organism evidence="2 3">
    <name type="scientific">Rattus norvegicus</name>
    <name type="common">Rat</name>
    <dbReference type="NCBI Taxonomy" id="10116"/>
    <lineage>
        <taxon>Eukaryota</taxon>
        <taxon>Metazoa</taxon>
        <taxon>Chordata</taxon>
        <taxon>Craniata</taxon>
        <taxon>Vertebrata</taxon>
        <taxon>Euteleostomi</taxon>
        <taxon>Mammalia</taxon>
        <taxon>Eutheria</taxon>
        <taxon>Euarchontoglires</taxon>
        <taxon>Glires</taxon>
        <taxon>Rodentia</taxon>
        <taxon>Myomorpha</taxon>
        <taxon>Muroidea</taxon>
        <taxon>Muridae</taxon>
        <taxon>Murinae</taxon>
        <taxon>Rattus</taxon>
    </lineage>
</organism>
<feature type="region of interest" description="Disordered" evidence="1">
    <location>
        <begin position="1"/>
        <end position="20"/>
    </location>
</feature>
<evidence type="ECO:0000256" key="1">
    <source>
        <dbReference type="SAM" id="MobiDB-lite"/>
    </source>
</evidence>
<dbReference type="Proteomes" id="UP000234681">
    <property type="component" value="Chromosome 14"/>
</dbReference>
<evidence type="ECO:0000313" key="2">
    <source>
        <dbReference type="EMBL" id="EDL99582.1"/>
    </source>
</evidence>
<sequence length="69" mass="7555">MAASHCPQRTGRSDMYAGTQEGVTAGSVLRERFITEPTSGGISYLMYGACFTPDFLDDKAQGHRLRQRG</sequence>
<name>A6K612_RAT</name>
<gene>
    <name evidence="2" type="ORF">rCG_37930</name>
</gene>
<accession>A6K612</accession>
<evidence type="ECO:0000313" key="3">
    <source>
        <dbReference type="Proteomes" id="UP000234681"/>
    </source>
</evidence>
<dbReference type="EMBL" id="CH474022">
    <property type="protein sequence ID" value="EDL99582.1"/>
    <property type="molecule type" value="Genomic_DNA"/>
</dbReference>
<proteinExistence type="predicted"/>